<dbReference type="HOGENOM" id="CLU_3383460_0_0_5"/>
<dbReference type="STRING" id="1117943.SFHH103_02619"/>
<gene>
    <name evidence="1" type="ordered locus">SFHH103_02619</name>
</gene>
<protein>
    <submittedName>
        <fullName evidence="1">Uncharacterized protein</fullName>
    </submittedName>
</protein>
<reference evidence="1 2" key="1">
    <citation type="journal article" date="2012" name="J. Bacteriol.">
        <title>Genome sequence of the soybean symbiont Sinorhizobium fredii HH103.</title>
        <authorList>
            <person name="Weidner S."/>
            <person name="Becker A."/>
            <person name="Bonilla I."/>
            <person name="Jaenicke S."/>
            <person name="Lloret J."/>
            <person name="Margaret I."/>
            <person name="Puhler A."/>
            <person name="Ruiz-Sainz J.E."/>
            <person name="Schneiker-Bekel S."/>
            <person name="Szczepanowski R."/>
            <person name="Vinardell J.M."/>
            <person name="Zehner S."/>
            <person name="Gottfert M."/>
        </authorList>
    </citation>
    <scope>NUCLEOTIDE SEQUENCE [LARGE SCALE GENOMIC DNA]</scope>
    <source>
        <strain evidence="1 2">HH103</strain>
    </source>
</reference>
<accession>G9AAL0</accession>
<organism evidence="1 2">
    <name type="scientific">Sinorhizobium fredii (strain HH103)</name>
    <dbReference type="NCBI Taxonomy" id="1117943"/>
    <lineage>
        <taxon>Bacteria</taxon>
        <taxon>Pseudomonadati</taxon>
        <taxon>Pseudomonadota</taxon>
        <taxon>Alphaproteobacteria</taxon>
        <taxon>Hyphomicrobiales</taxon>
        <taxon>Rhizobiaceae</taxon>
        <taxon>Sinorhizobium/Ensifer group</taxon>
        <taxon>Sinorhizobium</taxon>
    </lineage>
</organism>
<name>G9AAL0_SINF1</name>
<evidence type="ECO:0000313" key="1">
    <source>
        <dbReference type="EMBL" id="CCE97114.1"/>
    </source>
</evidence>
<proteinExistence type="predicted"/>
<dbReference type="EMBL" id="HE616890">
    <property type="protein sequence ID" value="CCE97114.1"/>
    <property type="molecule type" value="Genomic_DNA"/>
</dbReference>
<dbReference type="AlphaFoldDB" id="G9AAL0"/>
<dbReference type="KEGG" id="sfh:SFHH103_02619"/>
<evidence type="ECO:0000313" key="2">
    <source>
        <dbReference type="Proteomes" id="UP000007735"/>
    </source>
</evidence>
<sequence>MTPKSAQRFWGNDMHKNKKPEERRMYTIECDAL</sequence>
<dbReference type="Proteomes" id="UP000007735">
    <property type="component" value="Chromosome"/>
</dbReference>